<proteinExistence type="predicted"/>
<dbReference type="RefSeq" id="WP_012781077.1">
    <property type="nucleotide sequence ID" value="NC_013061.1"/>
</dbReference>
<dbReference type="AlphaFoldDB" id="C6Y2S0"/>
<sequence>MNKIRNSFTLIVALATIGITLMSNKAVTEKNNHRESFRCFKGPVTVKLFCAGPSQVLSSSTTCEDAQTSEFYKAHVFNLDPNNYIEDADIPQECGGGDVFCCVQVLPDVNWSGGNFEGPCSGQPYFDLEGTYAQYEVWQVHCKYN</sequence>
<protein>
    <recommendedName>
        <fullName evidence="3">Secreted protein</fullName>
    </recommendedName>
</protein>
<dbReference type="HOGENOM" id="CLU_1785042_0_0_10"/>
<dbReference type="Proteomes" id="UP000000852">
    <property type="component" value="Chromosome"/>
</dbReference>
<gene>
    <name evidence="1" type="ordered locus">Phep_0911</name>
</gene>
<dbReference type="STRING" id="485917.Phep_0911"/>
<dbReference type="EMBL" id="CP001681">
    <property type="protein sequence ID" value="ACU03133.1"/>
    <property type="molecule type" value="Genomic_DNA"/>
</dbReference>
<dbReference type="KEGG" id="phe:Phep_0911"/>
<name>C6Y2S0_PEDHD</name>
<organism evidence="1 2">
    <name type="scientific">Pedobacter heparinus (strain ATCC 13125 / DSM 2366 / CIP 104194 / JCM 7457 / NBRC 12017 / NCIMB 9290 / NRRL B-14731 / HIM 762-3)</name>
    <dbReference type="NCBI Taxonomy" id="485917"/>
    <lineage>
        <taxon>Bacteria</taxon>
        <taxon>Pseudomonadati</taxon>
        <taxon>Bacteroidota</taxon>
        <taxon>Sphingobacteriia</taxon>
        <taxon>Sphingobacteriales</taxon>
        <taxon>Sphingobacteriaceae</taxon>
        <taxon>Pedobacter</taxon>
    </lineage>
</organism>
<evidence type="ECO:0000313" key="1">
    <source>
        <dbReference type="EMBL" id="ACU03133.1"/>
    </source>
</evidence>
<evidence type="ECO:0000313" key="2">
    <source>
        <dbReference type="Proteomes" id="UP000000852"/>
    </source>
</evidence>
<reference evidence="1 2" key="1">
    <citation type="journal article" date="2009" name="Stand. Genomic Sci.">
        <title>Complete genome sequence of Pedobacter heparinus type strain (HIM 762-3).</title>
        <authorList>
            <person name="Han C."/>
            <person name="Spring S."/>
            <person name="Lapidus A."/>
            <person name="Del Rio T.G."/>
            <person name="Tice H."/>
            <person name="Copeland A."/>
            <person name="Cheng J.F."/>
            <person name="Lucas S."/>
            <person name="Chen F."/>
            <person name="Nolan M."/>
            <person name="Bruce D."/>
            <person name="Goodwin L."/>
            <person name="Pitluck S."/>
            <person name="Ivanova N."/>
            <person name="Mavromatis K."/>
            <person name="Mikhailova N."/>
            <person name="Pati A."/>
            <person name="Chen A."/>
            <person name="Palaniappan K."/>
            <person name="Land M."/>
            <person name="Hauser L."/>
            <person name="Chang Y.J."/>
            <person name="Jeffries C.C."/>
            <person name="Saunders E."/>
            <person name="Chertkov O."/>
            <person name="Brettin T."/>
            <person name="Goker M."/>
            <person name="Rohde M."/>
            <person name="Bristow J."/>
            <person name="Eisen J.A."/>
            <person name="Markowitz V."/>
            <person name="Hugenholtz P."/>
            <person name="Kyrpides N.C."/>
            <person name="Klenk H.P."/>
            <person name="Detter J.C."/>
        </authorList>
    </citation>
    <scope>NUCLEOTIDE SEQUENCE [LARGE SCALE GENOMIC DNA]</scope>
    <source>
        <strain evidence="2">ATCC 13125 / DSM 2366 / CIP 104194 / JCM 7457 / NBRC 12017 / NCIMB 9290 / NRRL B-14731 / HIM 762-3</strain>
    </source>
</reference>
<keyword evidence="2" id="KW-1185">Reference proteome</keyword>
<accession>C6Y2S0</accession>
<evidence type="ECO:0008006" key="3">
    <source>
        <dbReference type="Google" id="ProtNLM"/>
    </source>
</evidence>